<dbReference type="OrthoDB" id="2963168at2759"/>
<comment type="caution">
    <text evidence="1">The sequence shown here is derived from an EMBL/GenBank/DDBJ whole genome shotgun (WGS) entry which is preliminary data.</text>
</comment>
<keyword evidence="2" id="KW-1185">Reference proteome</keyword>
<evidence type="ECO:0000313" key="2">
    <source>
        <dbReference type="Proteomes" id="UP000789759"/>
    </source>
</evidence>
<gene>
    <name evidence="1" type="ORF">CPELLU_LOCUS13298</name>
</gene>
<protein>
    <submittedName>
        <fullName evidence="1">17491_t:CDS:1</fullName>
    </submittedName>
</protein>
<reference evidence="1" key="1">
    <citation type="submission" date="2021-06" db="EMBL/GenBank/DDBJ databases">
        <authorList>
            <person name="Kallberg Y."/>
            <person name="Tangrot J."/>
            <person name="Rosling A."/>
        </authorList>
    </citation>
    <scope>NUCLEOTIDE SEQUENCE</scope>
    <source>
        <strain evidence="1">FL966</strain>
    </source>
</reference>
<proteinExistence type="predicted"/>
<organism evidence="1 2">
    <name type="scientific">Cetraspora pellucida</name>
    <dbReference type="NCBI Taxonomy" id="1433469"/>
    <lineage>
        <taxon>Eukaryota</taxon>
        <taxon>Fungi</taxon>
        <taxon>Fungi incertae sedis</taxon>
        <taxon>Mucoromycota</taxon>
        <taxon>Glomeromycotina</taxon>
        <taxon>Glomeromycetes</taxon>
        <taxon>Diversisporales</taxon>
        <taxon>Gigasporaceae</taxon>
        <taxon>Cetraspora</taxon>
    </lineage>
</organism>
<dbReference type="AlphaFoldDB" id="A0A9N9I9U5"/>
<feature type="non-terminal residue" evidence="1">
    <location>
        <position position="1"/>
    </location>
</feature>
<dbReference type="EMBL" id="CAJVQA010013938">
    <property type="protein sequence ID" value="CAG8727860.1"/>
    <property type="molecule type" value="Genomic_DNA"/>
</dbReference>
<name>A0A9N9I9U5_9GLOM</name>
<accession>A0A9N9I9U5</accession>
<dbReference type="Proteomes" id="UP000789759">
    <property type="component" value="Unassembled WGS sequence"/>
</dbReference>
<sequence>MGRGFSYAHRSSPRDIITNENWEAQKPNKKVEEFKNKPAELFNLYLGKLANRPPLPEGLDHKKAITNYLCKMGEKIHETLKLHWQRLDVFSQ</sequence>
<evidence type="ECO:0000313" key="1">
    <source>
        <dbReference type="EMBL" id="CAG8727860.1"/>
    </source>
</evidence>